<name>A0A512BD04_9BACT</name>
<dbReference type="AlphaFoldDB" id="A0A512BD04"/>
<dbReference type="InterPro" id="IPR036583">
    <property type="entry name" value="23S_rRNA_IVS_sf"/>
</dbReference>
<dbReference type="Gene3D" id="1.20.1440.60">
    <property type="entry name" value="23S rRNA-intervening sequence"/>
    <property type="match status" value="1"/>
</dbReference>
<dbReference type="RefSeq" id="WP_147203959.1">
    <property type="nucleotide sequence ID" value="NZ_BJYT01000008.1"/>
</dbReference>
<dbReference type="InterPro" id="IPR012657">
    <property type="entry name" value="23S_rRNA-intervening_sequence"/>
</dbReference>
<dbReference type="EMBL" id="BJYT01000008">
    <property type="protein sequence ID" value="GEO09840.1"/>
    <property type="molecule type" value="Genomic_DNA"/>
</dbReference>
<dbReference type="Proteomes" id="UP000321513">
    <property type="component" value="Unassembled WGS sequence"/>
</dbReference>
<proteinExistence type="predicted"/>
<gene>
    <name evidence="1" type="ORF">SAE01_23360</name>
</gene>
<organism evidence="1 2">
    <name type="scientific">Segetibacter aerophilus</name>
    <dbReference type="NCBI Taxonomy" id="670293"/>
    <lineage>
        <taxon>Bacteria</taxon>
        <taxon>Pseudomonadati</taxon>
        <taxon>Bacteroidota</taxon>
        <taxon>Chitinophagia</taxon>
        <taxon>Chitinophagales</taxon>
        <taxon>Chitinophagaceae</taxon>
        <taxon>Segetibacter</taxon>
    </lineage>
</organism>
<dbReference type="OrthoDB" id="285993at2"/>
<dbReference type="SUPFAM" id="SSF158446">
    <property type="entry name" value="IVS-encoded protein-like"/>
    <property type="match status" value="1"/>
</dbReference>
<keyword evidence="2" id="KW-1185">Reference proteome</keyword>
<reference evidence="1 2" key="1">
    <citation type="submission" date="2019-07" db="EMBL/GenBank/DDBJ databases">
        <title>Whole genome shotgun sequence of Segetibacter aerophilus NBRC 106135.</title>
        <authorList>
            <person name="Hosoyama A."/>
            <person name="Uohara A."/>
            <person name="Ohji S."/>
            <person name="Ichikawa N."/>
        </authorList>
    </citation>
    <scope>NUCLEOTIDE SEQUENCE [LARGE SCALE GENOMIC DNA]</scope>
    <source>
        <strain evidence="1 2">NBRC 106135</strain>
    </source>
</reference>
<dbReference type="PANTHER" id="PTHR38471:SF2">
    <property type="entry name" value="FOUR HELIX BUNDLE PROTEIN"/>
    <property type="match status" value="1"/>
</dbReference>
<accession>A0A512BD04</accession>
<evidence type="ECO:0000313" key="1">
    <source>
        <dbReference type="EMBL" id="GEO09840.1"/>
    </source>
</evidence>
<dbReference type="NCBIfam" id="TIGR02436">
    <property type="entry name" value="four helix bundle protein"/>
    <property type="match status" value="1"/>
</dbReference>
<protein>
    <recommendedName>
        <fullName evidence="3">Four helix bundle protein</fullName>
    </recommendedName>
</protein>
<evidence type="ECO:0000313" key="2">
    <source>
        <dbReference type="Proteomes" id="UP000321513"/>
    </source>
</evidence>
<dbReference type="Pfam" id="PF05635">
    <property type="entry name" value="23S_rRNA_IVP"/>
    <property type="match status" value="1"/>
</dbReference>
<evidence type="ECO:0008006" key="3">
    <source>
        <dbReference type="Google" id="ProtNLM"/>
    </source>
</evidence>
<dbReference type="PANTHER" id="PTHR38471">
    <property type="entry name" value="FOUR HELIX BUNDLE PROTEIN"/>
    <property type="match status" value="1"/>
</dbReference>
<comment type="caution">
    <text evidence="1">The sequence shown here is derived from an EMBL/GenBank/DDBJ whole genome shotgun (WGS) entry which is preliminary data.</text>
</comment>
<sequence length="164" mass="18772">MKKELFDNNPILKLSFDFALMVIEYCEGLDSAKKYVIARQLLKSGTSMGANAMEAQNAESKADFVHKMKIAAKEAEESQYWLWLCQYSNGYPDSTLLQNKLEDINKVLGKILATSKGKSPFSYFLSFSIFLKFASLIYSIHPWCKLSHFQIKPFSNLPTCLKRF</sequence>